<reference evidence="2" key="1">
    <citation type="submission" date="2021-04" db="EMBL/GenBank/DDBJ databases">
        <title>Genome based classification of Actinospica acidithermotolerans sp. nov., an actinobacterium isolated from an Indonesian hot spring.</title>
        <authorList>
            <person name="Kusuma A.B."/>
            <person name="Putra K.E."/>
            <person name="Nafisah S."/>
            <person name="Loh J."/>
            <person name="Nouioui I."/>
            <person name="Goodfellow M."/>
        </authorList>
    </citation>
    <scope>NUCLEOTIDE SEQUENCE</scope>
    <source>
        <strain evidence="2">DSM 45618</strain>
    </source>
</reference>
<keyword evidence="3" id="KW-1185">Reference proteome</keyword>
<gene>
    <name evidence="2" type="ORF">KGA66_28955</name>
</gene>
<dbReference type="GO" id="GO:0003677">
    <property type="term" value="F:DNA binding"/>
    <property type="evidence" value="ECO:0007669"/>
    <property type="project" value="InterPro"/>
</dbReference>
<dbReference type="InterPro" id="IPR001387">
    <property type="entry name" value="Cro/C1-type_HTH"/>
</dbReference>
<feature type="domain" description="HTH cro/C1-type" evidence="1">
    <location>
        <begin position="47"/>
        <end position="80"/>
    </location>
</feature>
<evidence type="ECO:0000313" key="2">
    <source>
        <dbReference type="EMBL" id="MBS2967098.1"/>
    </source>
</evidence>
<dbReference type="Gene3D" id="1.10.260.40">
    <property type="entry name" value="lambda repressor-like DNA-binding domains"/>
    <property type="match status" value="1"/>
</dbReference>
<dbReference type="AlphaFoldDB" id="A0A8J7WT27"/>
<proteinExistence type="predicted"/>
<sequence length="166" mass="17912">MVRVARGMVWFDGSALRAARLRAGNEAGWSLDELVRRLRAAGWAGATRQTLIGYENGTSVPEPARLRVLAMALGTTPAALSGVAGERARLADLRHWAGLTANQAAGSFGFSRWSLLRVERLGQLPRGWAESHEGEDGFVQRAALAYGTTPQVVDAAWTAVLRSTER</sequence>
<dbReference type="CDD" id="cd00093">
    <property type="entry name" value="HTH_XRE"/>
    <property type="match status" value="1"/>
</dbReference>
<comment type="caution">
    <text evidence="2">The sequence shown here is derived from an EMBL/GenBank/DDBJ whole genome shotgun (WGS) entry which is preliminary data.</text>
</comment>
<accession>A0A8J7WT27</accession>
<dbReference type="SUPFAM" id="SSF47413">
    <property type="entry name" value="lambda repressor-like DNA-binding domains"/>
    <property type="match status" value="1"/>
</dbReference>
<evidence type="ECO:0000259" key="1">
    <source>
        <dbReference type="PROSITE" id="PS50943"/>
    </source>
</evidence>
<dbReference type="InterPro" id="IPR010982">
    <property type="entry name" value="Lambda_DNA-bd_dom_sf"/>
</dbReference>
<organism evidence="2 3">
    <name type="scientific">Actinocrinis puniceicyclus</name>
    <dbReference type="NCBI Taxonomy" id="977794"/>
    <lineage>
        <taxon>Bacteria</taxon>
        <taxon>Bacillati</taxon>
        <taxon>Actinomycetota</taxon>
        <taxon>Actinomycetes</taxon>
        <taxon>Catenulisporales</taxon>
        <taxon>Actinospicaceae</taxon>
        <taxon>Actinocrinis</taxon>
    </lineage>
</organism>
<dbReference type="SMART" id="SM00530">
    <property type="entry name" value="HTH_XRE"/>
    <property type="match status" value="2"/>
</dbReference>
<dbReference type="PROSITE" id="PS50943">
    <property type="entry name" value="HTH_CROC1"/>
    <property type="match status" value="1"/>
</dbReference>
<evidence type="ECO:0000313" key="3">
    <source>
        <dbReference type="Proteomes" id="UP000677913"/>
    </source>
</evidence>
<name>A0A8J7WT27_9ACTN</name>
<dbReference type="Proteomes" id="UP000677913">
    <property type="component" value="Unassembled WGS sequence"/>
</dbReference>
<protein>
    <submittedName>
        <fullName evidence="2">Helix-turn-helix transcriptional regulator</fullName>
    </submittedName>
</protein>
<dbReference type="EMBL" id="JAGSXH010000307">
    <property type="protein sequence ID" value="MBS2967098.1"/>
    <property type="molecule type" value="Genomic_DNA"/>
</dbReference>